<dbReference type="RefSeq" id="WP_069189465.1">
    <property type="nucleotide sequence ID" value="NZ_FLYE01000044.1"/>
</dbReference>
<feature type="binding site" evidence="9">
    <location>
        <position position="167"/>
    </location>
    <ligand>
        <name>cob(II)alamin</name>
        <dbReference type="ChEBI" id="CHEBI:16304"/>
    </ligand>
</feature>
<organism evidence="11 12">
    <name type="scientific">Candidatus Terasakiella magnetica</name>
    <dbReference type="NCBI Taxonomy" id="1867952"/>
    <lineage>
        <taxon>Bacteria</taxon>
        <taxon>Pseudomonadati</taxon>
        <taxon>Pseudomonadota</taxon>
        <taxon>Alphaproteobacteria</taxon>
        <taxon>Rhodospirillales</taxon>
        <taxon>Terasakiellaceae</taxon>
        <taxon>Terasakiella</taxon>
    </lineage>
</organism>
<feature type="binding site" evidence="9">
    <location>
        <position position="214"/>
    </location>
    <ligand>
        <name>cob(II)alamin</name>
        <dbReference type="ChEBI" id="CHEBI:16304"/>
    </ligand>
</feature>
<evidence type="ECO:0000256" key="8">
    <source>
        <dbReference type="ARBA" id="ARBA00023014"/>
    </source>
</evidence>
<protein>
    <recommendedName>
        <fullName evidence="9">Epoxyqueuosine reductase</fullName>
        <ecNumber evidence="9">1.17.99.6</ecNumber>
    </recommendedName>
    <alternativeName>
        <fullName evidence="9">Queuosine biosynthesis protein QueG</fullName>
    </alternativeName>
</protein>
<dbReference type="InterPro" id="IPR013542">
    <property type="entry name" value="QueG_DUF1730"/>
</dbReference>
<keyword evidence="3 9" id="KW-0819">tRNA processing</keyword>
<dbReference type="GO" id="GO:0052693">
    <property type="term" value="F:epoxyqueuosine reductase activity"/>
    <property type="evidence" value="ECO:0007669"/>
    <property type="project" value="UniProtKB-UniRule"/>
</dbReference>
<keyword evidence="5 9" id="KW-0671">Queuosine biosynthesis</keyword>
<keyword evidence="6 9" id="KW-0560">Oxidoreductase</keyword>
<evidence type="ECO:0000313" key="12">
    <source>
        <dbReference type="Proteomes" id="UP000231658"/>
    </source>
</evidence>
<dbReference type="AlphaFoldDB" id="A0A1C3RJN8"/>
<dbReference type="Pfam" id="PF08331">
    <property type="entry name" value="QueG_DUF1730"/>
    <property type="match status" value="1"/>
</dbReference>
<comment type="similarity">
    <text evidence="9">Belongs to the QueG family.</text>
</comment>
<feature type="binding site" evidence="9">
    <location>
        <position position="132"/>
    </location>
    <ligand>
        <name>cob(II)alamin</name>
        <dbReference type="ChEBI" id="CHEBI:16304"/>
    </ligand>
</feature>
<gene>
    <name evidence="9 11" type="primary">queG</name>
    <name evidence="11" type="ORF">MTBPR1_50199</name>
</gene>
<evidence type="ECO:0000256" key="4">
    <source>
        <dbReference type="ARBA" id="ARBA00022723"/>
    </source>
</evidence>
<evidence type="ECO:0000256" key="6">
    <source>
        <dbReference type="ARBA" id="ARBA00023002"/>
    </source>
</evidence>
<dbReference type="EMBL" id="FLYE01000044">
    <property type="protein sequence ID" value="SCA57443.1"/>
    <property type="molecule type" value="Genomic_DNA"/>
</dbReference>
<feature type="binding site" evidence="9">
    <location>
        <position position="242"/>
    </location>
    <ligand>
        <name>[4Fe-4S] cluster</name>
        <dbReference type="ChEBI" id="CHEBI:49883"/>
        <label>2</label>
    </ligand>
</feature>
<dbReference type="PROSITE" id="PS00198">
    <property type="entry name" value="4FE4S_FER_1"/>
    <property type="match status" value="1"/>
</dbReference>
<dbReference type="Gene3D" id="3.30.70.20">
    <property type="match status" value="1"/>
</dbReference>
<dbReference type="GO" id="GO:0051539">
    <property type="term" value="F:4 iron, 4 sulfur cluster binding"/>
    <property type="evidence" value="ECO:0007669"/>
    <property type="project" value="UniProtKB-KW"/>
</dbReference>
<comment type="function">
    <text evidence="9">Catalyzes the conversion of epoxyqueuosine (oQ) to queuosine (Q), which is a hypermodified base found in the wobble positions of tRNA(Asp), tRNA(Asn), tRNA(His) and tRNA(Tyr).</text>
</comment>
<feature type="binding site" evidence="9">
    <location>
        <position position="57"/>
    </location>
    <ligand>
        <name>cob(II)alamin</name>
        <dbReference type="ChEBI" id="CHEBI:16304"/>
    </ligand>
</feature>
<comment type="catalytic activity">
    <reaction evidence="9">
        <text>epoxyqueuosine(34) in tRNA + AH2 = queuosine(34) in tRNA + A + H2O</text>
        <dbReference type="Rhea" id="RHEA:32159"/>
        <dbReference type="Rhea" id="RHEA-COMP:18571"/>
        <dbReference type="Rhea" id="RHEA-COMP:18582"/>
        <dbReference type="ChEBI" id="CHEBI:13193"/>
        <dbReference type="ChEBI" id="CHEBI:15377"/>
        <dbReference type="ChEBI" id="CHEBI:17499"/>
        <dbReference type="ChEBI" id="CHEBI:194431"/>
        <dbReference type="ChEBI" id="CHEBI:194443"/>
        <dbReference type="EC" id="1.17.99.6"/>
    </reaction>
</comment>
<evidence type="ECO:0000259" key="10">
    <source>
        <dbReference type="PROSITE" id="PS51379"/>
    </source>
</evidence>
<name>A0A1C3RJN8_9PROT</name>
<keyword evidence="4 9" id="KW-0479">Metal-binding</keyword>
<dbReference type="SUPFAM" id="SSF46548">
    <property type="entry name" value="alpha-helical ferredoxin"/>
    <property type="match status" value="1"/>
</dbReference>
<comment type="subcellular location">
    <subcellularLocation>
        <location evidence="9">Cytoplasm</location>
    </subcellularLocation>
</comment>
<keyword evidence="9" id="KW-0846">Cobalamin</keyword>
<evidence type="ECO:0000256" key="1">
    <source>
        <dbReference type="ARBA" id="ARBA00022485"/>
    </source>
</evidence>
<feature type="binding site" evidence="9">
    <location>
        <position position="212"/>
    </location>
    <ligand>
        <name>[4Fe-4S] cluster</name>
        <dbReference type="ChEBI" id="CHEBI:49883"/>
        <label>2</label>
    </ligand>
</feature>
<dbReference type="OrthoDB" id="9784571at2"/>
<feature type="active site" description="Proton donor" evidence="9">
    <location>
        <position position="132"/>
    </location>
</feature>
<feature type="binding site" evidence="9">
    <location>
        <position position="192"/>
    </location>
    <ligand>
        <name>[4Fe-4S] cluster</name>
        <dbReference type="ChEBI" id="CHEBI:49883"/>
        <label>1</label>
    </ligand>
</feature>
<accession>A0A1C3RJN8</accession>
<dbReference type="GO" id="GO:0031419">
    <property type="term" value="F:cobalamin binding"/>
    <property type="evidence" value="ECO:0007669"/>
    <property type="project" value="UniProtKB-KW"/>
</dbReference>
<dbReference type="STRING" id="1867952.MTBPR1_50199"/>
<dbReference type="GO" id="GO:0005737">
    <property type="term" value="C:cytoplasm"/>
    <property type="evidence" value="ECO:0007669"/>
    <property type="project" value="UniProtKB-SubCell"/>
</dbReference>
<feature type="binding site" evidence="9">
    <location>
        <position position="239"/>
    </location>
    <ligand>
        <name>[4Fe-4S] cluster</name>
        <dbReference type="ChEBI" id="CHEBI:49883"/>
        <label>2</label>
    </ligand>
</feature>
<keyword evidence="12" id="KW-1185">Reference proteome</keyword>
<dbReference type="InterPro" id="IPR004453">
    <property type="entry name" value="QueG"/>
</dbReference>
<keyword evidence="8 9" id="KW-0411">Iron-sulfur</keyword>
<dbReference type="NCBIfam" id="TIGR00276">
    <property type="entry name" value="tRNA epoxyqueuosine(34) reductase QueG"/>
    <property type="match status" value="1"/>
</dbReference>
<dbReference type="PANTHER" id="PTHR30002:SF4">
    <property type="entry name" value="EPOXYQUEUOSINE REDUCTASE"/>
    <property type="match status" value="1"/>
</dbReference>
<keyword evidence="1 9" id="KW-0004">4Fe-4S</keyword>
<dbReference type="PROSITE" id="PS51379">
    <property type="entry name" value="4FE4S_FER_2"/>
    <property type="match status" value="1"/>
</dbReference>
<keyword evidence="2 9" id="KW-0963">Cytoplasm</keyword>
<comment type="cofactor">
    <cofactor evidence="9">
        <name>[4Fe-4S] cluster</name>
        <dbReference type="ChEBI" id="CHEBI:49883"/>
    </cofactor>
    <text evidence="9">Binds 2 [4Fe-4S] clusters per monomer.</text>
</comment>
<evidence type="ECO:0000256" key="9">
    <source>
        <dbReference type="HAMAP-Rule" id="MF_00916"/>
    </source>
</evidence>
<dbReference type="HAMAP" id="MF_00916">
    <property type="entry name" value="QueG"/>
    <property type="match status" value="1"/>
</dbReference>
<dbReference type="GO" id="GO:0046872">
    <property type="term" value="F:metal ion binding"/>
    <property type="evidence" value="ECO:0007669"/>
    <property type="project" value="UniProtKB-KW"/>
</dbReference>
<feature type="binding site" evidence="9">
    <location>
        <position position="156"/>
    </location>
    <ligand>
        <name>cob(II)alamin</name>
        <dbReference type="ChEBI" id="CHEBI:16304"/>
    </ligand>
</feature>
<dbReference type="InterPro" id="IPR017896">
    <property type="entry name" value="4Fe4S_Fe-S-bd"/>
</dbReference>
<feature type="domain" description="4Fe-4S ferredoxin-type" evidence="10">
    <location>
        <begin position="176"/>
        <end position="206"/>
    </location>
</feature>
<evidence type="ECO:0000256" key="3">
    <source>
        <dbReference type="ARBA" id="ARBA00022694"/>
    </source>
</evidence>
<comment type="cofactor">
    <cofactor evidence="9">
        <name>cob(II)alamin</name>
        <dbReference type="ChEBI" id="CHEBI:16304"/>
    </cofactor>
</comment>
<evidence type="ECO:0000256" key="5">
    <source>
        <dbReference type="ARBA" id="ARBA00022785"/>
    </source>
</evidence>
<sequence length="344" mass="39587">MEDVKQTIRTLALEMGFDDIGFCVAQTSKQHKDDLKEFNARELYGTMEWMQTTQERRADPKVLWPEAKSIIVLGMNYGPKNDPLALIDNPEKGVISCYAYNRDYHDTVKKRLKRLAREMVERWDGELKVFVDTAPVMEKPLAAQTQLGWQGKHTCVVSRTYGSWLFLGEIYTTLELEPDAPHKDHCGNCSSCLDICPTDAFLGESQIDGRKCISYLTIEHDGMIEPELALKMGNRIYGCDDCLAICPWTKFTQTTNEKDFKPRVEFLAPRLGDLIELDDPAFREFFRASPVKRIKHHRFIRNVIIAIVNSKRNDLFKKVEKWVDDDHHVIAQTAKWALSILEKG</sequence>
<comment type="subunit">
    <text evidence="9">Monomer.</text>
</comment>
<comment type="caution">
    <text evidence="9">Lacks conserved residue(s) required for the propagation of feature annotation.</text>
</comment>
<feature type="binding site" evidence="9">
    <location>
        <position position="246"/>
    </location>
    <ligand>
        <name>[4Fe-4S] cluster</name>
        <dbReference type="ChEBI" id="CHEBI:49883"/>
        <label>1</label>
    </ligand>
</feature>
<comment type="pathway">
    <text evidence="9">tRNA modification; tRNA-queuosine biosynthesis.</text>
</comment>
<feature type="binding site" evidence="9">
    <location>
        <position position="186"/>
    </location>
    <ligand>
        <name>[4Fe-4S] cluster</name>
        <dbReference type="ChEBI" id="CHEBI:49883"/>
        <label>1</label>
    </ligand>
</feature>
<feature type="binding site" evidence="9">
    <location>
        <position position="189"/>
    </location>
    <ligand>
        <name>[4Fe-4S] cluster</name>
        <dbReference type="ChEBI" id="CHEBI:49883"/>
        <label>1</label>
    </ligand>
</feature>
<feature type="binding site" evidence="9">
    <location>
        <position position="196"/>
    </location>
    <ligand>
        <name>[4Fe-4S] cluster</name>
        <dbReference type="ChEBI" id="CHEBI:49883"/>
        <label>2</label>
    </ligand>
</feature>
<dbReference type="Proteomes" id="UP000231658">
    <property type="component" value="Unassembled WGS sequence"/>
</dbReference>
<evidence type="ECO:0000256" key="2">
    <source>
        <dbReference type="ARBA" id="ARBA00022490"/>
    </source>
</evidence>
<dbReference type="PANTHER" id="PTHR30002">
    <property type="entry name" value="EPOXYQUEUOSINE REDUCTASE"/>
    <property type="match status" value="1"/>
</dbReference>
<evidence type="ECO:0000256" key="7">
    <source>
        <dbReference type="ARBA" id="ARBA00023004"/>
    </source>
</evidence>
<dbReference type="InterPro" id="IPR017900">
    <property type="entry name" value="4Fe4S_Fe_S_CS"/>
</dbReference>
<dbReference type="UniPathway" id="UPA00392"/>
<dbReference type="Pfam" id="PF13484">
    <property type="entry name" value="Fer4_16"/>
    <property type="match status" value="1"/>
</dbReference>
<dbReference type="GO" id="GO:0008616">
    <property type="term" value="P:tRNA queuosine(34) biosynthetic process"/>
    <property type="evidence" value="ECO:0007669"/>
    <property type="project" value="UniProtKB-UniRule"/>
</dbReference>
<feature type="binding site" evidence="9">
    <location>
        <begin position="239"/>
        <end position="240"/>
    </location>
    <ligand>
        <name>cob(II)alamin</name>
        <dbReference type="ChEBI" id="CHEBI:16304"/>
    </ligand>
</feature>
<dbReference type="EC" id="1.17.99.6" evidence="9"/>
<proteinExistence type="inferred from homology"/>
<evidence type="ECO:0000313" key="11">
    <source>
        <dbReference type="EMBL" id="SCA57443.1"/>
    </source>
</evidence>
<keyword evidence="9" id="KW-0170">Cobalt</keyword>
<keyword evidence="7 9" id="KW-0408">Iron</keyword>
<reference evidence="11 12" key="1">
    <citation type="submission" date="2016-07" db="EMBL/GenBank/DDBJ databases">
        <authorList>
            <person name="Lefevre C.T."/>
        </authorList>
    </citation>
    <scope>NUCLEOTIDE SEQUENCE [LARGE SCALE GENOMIC DNA]</scope>
    <source>
        <strain evidence="11">PR1</strain>
    </source>
</reference>